<evidence type="ECO:0000313" key="4">
    <source>
        <dbReference type="Proteomes" id="UP000187185"/>
    </source>
</evidence>
<keyword evidence="2" id="KW-1133">Transmembrane helix</keyword>
<dbReference type="EMBL" id="CP018762">
    <property type="protein sequence ID" value="APZ33857.1"/>
    <property type="molecule type" value="Genomic_DNA"/>
</dbReference>
<keyword evidence="2" id="KW-0812">Transmembrane</keyword>
<gene>
    <name evidence="3" type="ORF">BOH66_06010</name>
</gene>
<keyword evidence="2" id="KW-0472">Membrane</keyword>
<protein>
    <submittedName>
        <fullName evidence="3">Uncharacterized protein</fullName>
    </submittedName>
</protein>
<accession>A0A1P8U6V8</accession>
<proteinExistence type="predicted"/>
<dbReference type="STRING" id="36805.BOH66_06010"/>
<evidence type="ECO:0000256" key="1">
    <source>
        <dbReference type="SAM" id="MobiDB-lite"/>
    </source>
</evidence>
<evidence type="ECO:0000256" key="2">
    <source>
        <dbReference type="SAM" id="Phobius"/>
    </source>
</evidence>
<dbReference type="RefSeq" id="WP_076690173.1">
    <property type="nucleotide sequence ID" value="NZ_CP018762.1"/>
</dbReference>
<name>A0A1P8U6V8_9MICO</name>
<sequence length="267" mass="27548">MTDVDVDAELAALRARAYGADADIHDDPVALARLRDLEERRRIMGEAAVAPSAPAAPAVAPPPSAFVFASLVAGTDARPDAGHTPDHTLDPGRDRAADPAADPAVAPAASDTAPRSRGRLLLACAVTALATAAITGGITLWATSAGADRPDAVVRPAVDPTPNETLDDQVTDIVQFDDFHGMQVAAGTLSEDRTQRCVFITIPQGQFRSGTGACAIAPFDPQLDLALATYAGSEIADAFGADAVLRLRVVGDELRVFVAHEPADTGA</sequence>
<evidence type="ECO:0000313" key="3">
    <source>
        <dbReference type="EMBL" id="APZ33857.1"/>
    </source>
</evidence>
<dbReference type="AlphaFoldDB" id="A0A1P8U6V8"/>
<organism evidence="3 4">
    <name type="scientific">Microbacterium aurum</name>
    <dbReference type="NCBI Taxonomy" id="36805"/>
    <lineage>
        <taxon>Bacteria</taxon>
        <taxon>Bacillati</taxon>
        <taxon>Actinomycetota</taxon>
        <taxon>Actinomycetes</taxon>
        <taxon>Micrococcales</taxon>
        <taxon>Microbacteriaceae</taxon>
        <taxon>Microbacterium</taxon>
    </lineage>
</organism>
<dbReference type="Proteomes" id="UP000187185">
    <property type="component" value="Chromosome"/>
</dbReference>
<reference evidence="3 4" key="1">
    <citation type="submission" date="2016-12" db="EMBL/GenBank/DDBJ databases">
        <title>Complete genome sequence of Microbacterium aurum KACC 15219.</title>
        <authorList>
            <person name="Jung Y."/>
            <person name="Shin J.-H."/>
            <person name="Lee Y.-J."/>
            <person name="Yi H."/>
            <person name="Bahn Y.-S."/>
            <person name="Kim J.F."/>
            <person name="Lee D.-W."/>
        </authorList>
    </citation>
    <scope>NUCLEOTIDE SEQUENCE [LARGE SCALE GENOMIC DNA]</scope>
    <source>
        <strain evidence="3 4">KACC 15219</strain>
    </source>
</reference>
<dbReference type="KEGG" id="maur:BOH66_06010"/>
<keyword evidence="4" id="KW-1185">Reference proteome</keyword>
<feature type="transmembrane region" description="Helical" evidence="2">
    <location>
        <begin position="120"/>
        <end position="142"/>
    </location>
</feature>
<feature type="region of interest" description="Disordered" evidence="1">
    <location>
        <begin position="77"/>
        <end position="112"/>
    </location>
</feature>
<feature type="compositionally biased region" description="Low complexity" evidence="1">
    <location>
        <begin position="98"/>
        <end position="112"/>
    </location>
</feature>
<feature type="compositionally biased region" description="Basic and acidic residues" evidence="1">
    <location>
        <begin position="77"/>
        <end position="97"/>
    </location>
</feature>